<keyword evidence="4" id="KW-1185">Reference proteome</keyword>
<evidence type="ECO:0000313" key="3">
    <source>
        <dbReference type="EMBL" id="AKU95034.1"/>
    </source>
</evidence>
<dbReference type="AlphaFoldDB" id="A0A0K1PPI8"/>
<sequence length="208" mass="22061">MLLFSACHSPPGSAPPASAKQAGAPVKGTPDLPAPATYVLDPPHTFIYFTARHKVVGQVRGRFDKMAGTIVIDRDPAACSVDVTIEAASVDTQNAVRDEDLRSAAFFDVARSPSITYRGRGIRPSSDGWVVDGVLDIRGVTKVVPLTFAFEGTAPAESGRPARIAFHAKAGTRRAEFGMVRELLEEIGANATDADVTIEIDTEALAKN</sequence>
<reference evidence="3 4" key="1">
    <citation type="submission" date="2015-08" db="EMBL/GenBank/DDBJ databases">
        <authorList>
            <person name="Babu N.S."/>
            <person name="Beckwith C.J."/>
            <person name="Beseler K.G."/>
            <person name="Brison A."/>
            <person name="Carone J.V."/>
            <person name="Caskin T.P."/>
            <person name="Diamond M."/>
            <person name="Durham M.E."/>
            <person name="Foxe J.M."/>
            <person name="Go M."/>
            <person name="Henderson B.A."/>
            <person name="Jones I.B."/>
            <person name="McGettigan J.A."/>
            <person name="Micheletti S.J."/>
            <person name="Nasrallah M.E."/>
            <person name="Ortiz D."/>
            <person name="Piller C.R."/>
            <person name="Privatt S.R."/>
            <person name="Schneider S.L."/>
            <person name="Sharp S."/>
            <person name="Smith T.C."/>
            <person name="Stanton J.D."/>
            <person name="Ullery H.E."/>
            <person name="Wilson R.J."/>
            <person name="Serrano M.G."/>
            <person name="Buck G."/>
            <person name="Lee V."/>
            <person name="Wang Y."/>
            <person name="Carvalho R."/>
            <person name="Voegtly L."/>
            <person name="Shi R."/>
            <person name="Duckworth R."/>
            <person name="Johnson A."/>
            <person name="Loviza R."/>
            <person name="Walstead R."/>
            <person name="Shah Z."/>
            <person name="Kiflezghi M."/>
            <person name="Wade K."/>
            <person name="Ball S.L."/>
            <person name="Bradley K.W."/>
            <person name="Asai D.J."/>
            <person name="Bowman C.A."/>
            <person name="Russell D.A."/>
            <person name="Pope W.H."/>
            <person name="Jacobs-Sera D."/>
            <person name="Hendrix R.W."/>
            <person name="Hatfull G.F."/>
        </authorList>
    </citation>
    <scope>NUCLEOTIDE SEQUENCE [LARGE SCALE GENOMIC DNA]</scope>
    <source>
        <strain evidence="3 4">DSM 27648</strain>
    </source>
</reference>
<dbReference type="EMBL" id="CP012333">
    <property type="protein sequence ID" value="AKU95034.1"/>
    <property type="molecule type" value="Genomic_DNA"/>
</dbReference>
<evidence type="ECO:0000256" key="1">
    <source>
        <dbReference type="SAM" id="MobiDB-lite"/>
    </source>
</evidence>
<protein>
    <submittedName>
        <fullName evidence="3">Putative signal peptide protein</fullName>
    </submittedName>
</protein>
<dbReference type="KEGG" id="llu:AKJ09_01698"/>
<name>A0A0K1PPI8_9BACT</name>
<dbReference type="InterPro" id="IPR007372">
    <property type="entry name" value="Lipid/polyisoprenoid-bd_YceI"/>
</dbReference>
<organism evidence="3 4">
    <name type="scientific">Labilithrix luteola</name>
    <dbReference type="NCBI Taxonomy" id="1391654"/>
    <lineage>
        <taxon>Bacteria</taxon>
        <taxon>Pseudomonadati</taxon>
        <taxon>Myxococcota</taxon>
        <taxon>Polyangia</taxon>
        <taxon>Polyangiales</taxon>
        <taxon>Labilitrichaceae</taxon>
        <taxon>Labilithrix</taxon>
    </lineage>
</organism>
<proteinExistence type="predicted"/>
<dbReference type="InterPro" id="IPR036761">
    <property type="entry name" value="TTHA0802/YceI-like_sf"/>
</dbReference>
<dbReference type="SMART" id="SM00867">
    <property type="entry name" value="YceI"/>
    <property type="match status" value="1"/>
</dbReference>
<accession>A0A0K1PPI8</accession>
<dbReference type="PANTHER" id="PTHR34406">
    <property type="entry name" value="PROTEIN YCEI"/>
    <property type="match status" value="1"/>
</dbReference>
<gene>
    <name evidence="3" type="ORF">AKJ09_01698</name>
</gene>
<evidence type="ECO:0000313" key="4">
    <source>
        <dbReference type="Proteomes" id="UP000064967"/>
    </source>
</evidence>
<dbReference type="Pfam" id="PF04264">
    <property type="entry name" value="YceI"/>
    <property type="match status" value="1"/>
</dbReference>
<dbReference type="SUPFAM" id="SSF101874">
    <property type="entry name" value="YceI-like"/>
    <property type="match status" value="1"/>
</dbReference>
<feature type="compositionally biased region" description="Low complexity" evidence="1">
    <location>
        <begin position="9"/>
        <end position="25"/>
    </location>
</feature>
<dbReference type="PANTHER" id="PTHR34406:SF1">
    <property type="entry name" value="PROTEIN YCEI"/>
    <property type="match status" value="1"/>
</dbReference>
<feature type="region of interest" description="Disordered" evidence="1">
    <location>
        <begin position="7"/>
        <end position="28"/>
    </location>
</feature>
<dbReference type="Gene3D" id="2.40.128.110">
    <property type="entry name" value="Lipid/polyisoprenoid-binding, YceI-like"/>
    <property type="match status" value="1"/>
</dbReference>
<dbReference type="STRING" id="1391654.AKJ09_01698"/>
<feature type="domain" description="Lipid/polyisoprenoid-binding YceI-like" evidence="2">
    <location>
        <begin position="37"/>
        <end position="205"/>
    </location>
</feature>
<evidence type="ECO:0000259" key="2">
    <source>
        <dbReference type="SMART" id="SM00867"/>
    </source>
</evidence>
<dbReference type="Proteomes" id="UP000064967">
    <property type="component" value="Chromosome"/>
</dbReference>